<dbReference type="OrthoDB" id="331021at2157"/>
<proteinExistence type="predicted"/>
<name>A0A554MV11_9EURY</name>
<protein>
    <recommendedName>
        <fullName evidence="2">DUF7344 domain-containing protein</fullName>
    </recommendedName>
</protein>
<feature type="domain" description="DUF7344" evidence="2">
    <location>
        <begin position="13"/>
        <end position="92"/>
    </location>
</feature>
<keyword evidence="4" id="KW-1185">Reference proteome</keyword>
<dbReference type="InterPro" id="IPR055768">
    <property type="entry name" value="DUF7344"/>
</dbReference>
<evidence type="ECO:0000259" key="2">
    <source>
        <dbReference type="Pfam" id="PF24035"/>
    </source>
</evidence>
<dbReference type="RefSeq" id="WP_144263423.1">
    <property type="nucleotide sequence ID" value="NZ_QMDX01000020.1"/>
</dbReference>
<accession>A0A554MV11</accession>
<gene>
    <name evidence="3" type="ORF">DP107_17560</name>
</gene>
<organism evidence="3 4">
    <name type="scientific">Haloglomus irregulare</name>
    <dbReference type="NCBI Taxonomy" id="2234134"/>
    <lineage>
        <taxon>Archaea</taxon>
        <taxon>Methanobacteriati</taxon>
        <taxon>Methanobacteriota</taxon>
        <taxon>Stenosarchaea group</taxon>
        <taxon>Halobacteria</taxon>
        <taxon>Halobacteriales</taxon>
        <taxon>Natronomonadaceae</taxon>
        <taxon>Haloglomus</taxon>
    </lineage>
</organism>
<comment type="caution">
    <text evidence="3">The sequence shown here is derived from an EMBL/GenBank/DDBJ whole genome shotgun (WGS) entry which is preliminary data.</text>
</comment>
<evidence type="ECO:0000313" key="4">
    <source>
        <dbReference type="Proteomes" id="UP000319894"/>
    </source>
</evidence>
<reference evidence="3 4" key="1">
    <citation type="submission" date="2018-06" db="EMBL/GenBank/DDBJ databases">
        <title>Natronomonas sp. F16-60 a new haloarchaeon isolated from a solar saltern of Isla Cristina, Huelva, Spain.</title>
        <authorList>
            <person name="Duran-Viseras A."/>
            <person name="Sanchez-Porro C."/>
            <person name="Ventosa A."/>
        </authorList>
    </citation>
    <scope>NUCLEOTIDE SEQUENCE [LARGE SCALE GENOMIC DNA]</scope>
    <source>
        <strain evidence="3 4">F16-60</strain>
    </source>
</reference>
<evidence type="ECO:0000256" key="1">
    <source>
        <dbReference type="SAM" id="Phobius"/>
    </source>
</evidence>
<dbReference type="EMBL" id="QMDX01000020">
    <property type="protein sequence ID" value="TSD08941.1"/>
    <property type="molecule type" value="Genomic_DNA"/>
</dbReference>
<feature type="transmembrane region" description="Helical" evidence="1">
    <location>
        <begin position="141"/>
        <end position="162"/>
    </location>
</feature>
<sequence length="182" mass="20367">MVPPTAPTGTDVFEVLSNERRQCILHYLKRQDDRRVSLRELVDHVAAWENDTTVTELESDERKRVYTALRQNHLPKLDDTDIVEYDHMRGEVALTEDAREVELYLEYVPGNDIPWSEFYLGLSAVGAALVFVTWLEIGPFAGLSGLTLAAILVGVFALSAAVHTYDAAGSRIGSEEFEVGER</sequence>
<feature type="transmembrane region" description="Helical" evidence="1">
    <location>
        <begin position="118"/>
        <end position="135"/>
    </location>
</feature>
<evidence type="ECO:0000313" key="3">
    <source>
        <dbReference type="EMBL" id="TSD08941.1"/>
    </source>
</evidence>
<keyword evidence="1" id="KW-0472">Membrane</keyword>
<dbReference type="AlphaFoldDB" id="A0A554MV11"/>
<keyword evidence="1" id="KW-1133">Transmembrane helix</keyword>
<dbReference type="Pfam" id="PF24035">
    <property type="entry name" value="DUF7344"/>
    <property type="match status" value="1"/>
</dbReference>
<dbReference type="Proteomes" id="UP000319894">
    <property type="component" value="Unassembled WGS sequence"/>
</dbReference>
<dbReference type="InParanoid" id="A0A554MV11"/>
<keyword evidence="1" id="KW-0812">Transmembrane</keyword>